<dbReference type="EC" id="7.2.3.1" evidence="9"/>
<sequence>MTWTIIIPIIGIIALLVAAGLAANVKKQSEGTDRMKEIAAAIHEGARAFLFAEYKILAIIIVIVFVAVGFAIGWTTALCFLIGAFFSIIAGFCGMTVATRANVRTANAAKEKGMAAALSVAFRGGAVMGLCVVGLGLFGVSIIYVLTGNSSILFGFSLGASFVALFARVGGGIYTKAADVGADLVGKVEAGIPEDDPRNPAVIADNVGDNVGDVAGMGADLFESYVGSIISAITLGIAASTSYIGAAGTIGAAFYPLVLSAVGIIASIIGIFFVRGKDGVNPQKALNTGENVSYVITIVLAAILSHVMLGSMKPFVAIVAGLIVGLLIGKITEWYTSDHYRHVQKIADQSETGSATNIISGLAVGMQSCALPVVLIAVAIIVAFMMAGVYGIALAAVGMLATTGSTVAVDAYGPIADNAGGIAEMSGLDESVRDITDSLDSVGNTTAAIGKGFAIGSAALTALALFVSYAEAVDLMESGISILNPVVIAGLFIGAMLPFLFSSITMEAVSKAAYKMIEEVRRQFRSDKGILEGTSKPDYKTCVGISTQASLKEMIVPGILAIIVPIVVGLLLGTEALGGLLAGALVTGVMMAIFMANAGGAWDNAKKFIEGGNHGGKGSEPHKAAVVGDTVGDPFKDTSGPSINILIKLMTIVSLVFAPLFLQVGGLLIF</sequence>
<evidence type="ECO:0000256" key="9">
    <source>
        <dbReference type="HAMAP-Rule" id="MF_01129"/>
    </source>
</evidence>
<keyword evidence="3 9" id="KW-0812">Transmembrane</keyword>
<comment type="catalytic activity">
    <reaction evidence="9">
        <text>Na(+)(in) + diphosphate + H2O = Na(+)(out) + 2 phosphate + H(+)</text>
        <dbReference type="Rhea" id="RHEA:57884"/>
        <dbReference type="ChEBI" id="CHEBI:15377"/>
        <dbReference type="ChEBI" id="CHEBI:15378"/>
        <dbReference type="ChEBI" id="CHEBI:29101"/>
        <dbReference type="ChEBI" id="CHEBI:33019"/>
        <dbReference type="ChEBI" id="CHEBI:43474"/>
        <dbReference type="EC" id="7.2.3.1"/>
    </reaction>
</comment>
<feature type="transmembrane region" description="Helical" evidence="9">
    <location>
        <begin position="252"/>
        <end position="272"/>
    </location>
</feature>
<evidence type="ECO:0000256" key="8">
    <source>
        <dbReference type="ARBA" id="ARBA00023136"/>
    </source>
</evidence>
<dbReference type="PIRSF" id="PIRSF001265">
    <property type="entry name" value="H+-PPase"/>
    <property type="match status" value="1"/>
</dbReference>
<keyword evidence="8 9" id="KW-0472">Membrane</keyword>
<dbReference type="GO" id="GO:0009678">
    <property type="term" value="F:diphosphate hydrolysis-driven proton transmembrane transporter activity"/>
    <property type="evidence" value="ECO:0007669"/>
    <property type="project" value="UniProtKB-UniRule"/>
</dbReference>
<feature type="transmembrane region" description="Helical" evidence="9">
    <location>
        <begin position="6"/>
        <end position="25"/>
    </location>
</feature>
<keyword evidence="4 9" id="KW-0460">Magnesium</keyword>
<feature type="transmembrane region" description="Helical" evidence="9">
    <location>
        <begin position="448"/>
        <end position="470"/>
    </location>
</feature>
<name>A0A173SDL9_EUBRA</name>
<feature type="transmembrane region" description="Helical" evidence="9">
    <location>
        <begin position="120"/>
        <end position="146"/>
    </location>
</feature>
<protein>
    <recommendedName>
        <fullName evidence="9">Putative K(+)-stimulated pyrophosphate-energized sodium pump</fullName>
        <ecNumber evidence="9">7.2.3.1</ecNumber>
    </recommendedName>
    <alternativeName>
        <fullName evidence="9">Membrane-bound sodium-translocating pyrophosphatase</fullName>
    </alternativeName>
    <alternativeName>
        <fullName evidence="9">Pyrophosphate-energized inorganic pyrophosphatase</fullName>
        <shortName evidence="9">Na(+)-PPase</shortName>
    </alternativeName>
</protein>
<dbReference type="GeneID" id="97390232"/>
<keyword evidence="6 9" id="KW-1133">Transmembrane helix</keyword>
<dbReference type="PANTHER" id="PTHR31998">
    <property type="entry name" value="K(+)-INSENSITIVE PYROPHOSPHATE-ENERGIZED PROTON PUMP"/>
    <property type="match status" value="1"/>
</dbReference>
<dbReference type="STRING" id="39490.ERS852448_00900"/>
<comment type="cofactor">
    <cofactor evidence="9">
        <name>Mg(2+)</name>
        <dbReference type="ChEBI" id="CHEBI:18420"/>
    </cofactor>
</comment>
<feature type="transmembrane region" description="Helical" evidence="9">
    <location>
        <begin position="292"/>
        <end position="309"/>
    </location>
</feature>
<dbReference type="HAMAP" id="MF_01129">
    <property type="entry name" value="PPase_energized_pump"/>
    <property type="match status" value="1"/>
</dbReference>
<organism evidence="10 11">
    <name type="scientific">Eubacterium ramulus</name>
    <dbReference type="NCBI Taxonomy" id="39490"/>
    <lineage>
        <taxon>Bacteria</taxon>
        <taxon>Bacillati</taxon>
        <taxon>Bacillota</taxon>
        <taxon>Clostridia</taxon>
        <taxon>Eubacteriales</taxon>
        <taxon>Eubacteriaceae</taxon>
        <taxon>Eubacterium</taxon>
    </lineage>
</organism>
<feature type="transmembrane region" description="Helical" evidence="9">
    <location>
        <begin position="315"/>
        <end position="335"/>
    </location>
</feature>
<feature type="transmembrane region" description="Helical" evidence="9">
    <location>
        <begin position="482"/>
        <end position="501"/>
    </location>
</feature>
<evidence type="ECO:0000256" key="3">
    <source>
        <dbReference type="ARBA" id="ARBA00022692"/>
    </source>
</evidence>
<reference evidence="10 11" key="1">
    <citation type="submission" date="2015-09" db="EMBL/GenBank/DDBJ databases">
        <authorList>
            <consortium name="Pathogen Informatics"/>
        </authorList>
    </citation>
    <scope>NUCLEOTIDE SEQUENCE [LARGE SCALE GENOMIC DNA]</scope>
    <source>
        <strain evidence="10 11">2789STDY5608891</strain>
    </source>
</reference>
<dbReference type="NCBIfam" id="NF001953">
    <property type="entry name" value="PRK00733.2-1"/>
    <property type="match status" value="1"/>
</dbReference>
<feature type="transmembrane region" description="Helical" evidence="9">
    <location>
        <begin position="225"/>
        <end position="246"/>
    </location>
</feature>
<keyword evidence="9" id="KW-0630">Potassium</keyword>
<gene>
    <name evidence="10" type="primary">hppA1</name>
    <name evidence="9" type="synonym">hppA</name>
    <name evidence="10" type="ORF">ERS852448_00900</name>
</gene>
<feature type="transmembrane region" description="Helical" evidence="9">
    <location>
        <begin position="554"/>
        <end position="573"/>
    </location>
</feature>
<keyword evidence="10" id="KW-0378">Hydrolase</keyword>
<feature type="transmembrane region" description="Helical" evidence="9">
    <location>
        <begin position="56"/>
        <end position="74"/>
    </location>
</feature>
<evidence type="ECO:0000256" key="7">
    <source>
        <dbReference type="ARBA" id="ARBA00023065"/>
    </source>
</evidence>
<comment type="caution">
    <text evidence="9">Lacks conserved residue(s) required for the propagation of feature annotation.</text>
</comment>
<comment type="subcellular location">
    <subcellularLocation>
        <location evidence="9">Cell membrane</location>
        <topology evidence="9">Multi-pass membrane protein</topology>
    </subcellularLocation>
    <subcellularLocation>
        <location evidence="1">Endomembrane system</location>
        <topology evidence="1">Multi-pass membrane protein</topology>
    </subcellularLocation>
</comment>
<dbReference type="Pfam" id="PF03030">
    <property type="entry name" value="H_PPase"/>
    <property type="match status" value="1"/>
</dbReference>
<evidence type="ECO:0000313" key="10">
    <source>
        <dbReference type="EMBL" id="CUM88401.1"/>
    </source>
</evidence>
<evidence type="ECO:0000256" key="6">
    <source>
        <dbReference type="ARBA" id="ARBA00022989"/>
    </source>
</evidence>
<keyword evidence="2 9" id="KW-0813">Transport</keyword>
<comment type="subunit">
    <text evidence="9">Homodimer.</text>
</comment>
<dbReference type="GO" id="GO:0005886">
    <property type="term" value="C:plasma membrane"/>
    <property type="evidence" value="ECO:0007669"/>
    <property type="project" value="UniProtKB-SubCell"/>
</dbReference>
<feature type="transmembrane region" description="Helical" evidence="9">
    <location>
        <begin position="80"/>
        <end position="99"/>
    </location>
</feature>
<dbReference type="Proteomes" id="UP000095492">
    <property type="component" value="Unassembled WGS sequence"/>
</dbReference>
<evidence type="ECO:0000256" key="2">
    <source>
        <dbReference type="ARBA" id="ARBA00022448"/>
    </source>
</evidence>
<keyword evidence="7 9" id="KW-0406">Ion transport</keyword>
<comment type="function">
    <text evidence="9">Sodium pump that utilizes the energy of pyrophosphate hydrolysis as the driving force for Na(+) movement across the membrane.</text>
</comment>
<comment type="activity regulation">
    <text evidence="9">Requires K(+) for maximal activity.</text>
</comment>
<dbReference type="NCBIfam" id="NF001960">
    <property type="entry name" value="PRK00733.3-5"/>
    <property type="match status" value="1"/>
</dbReference>
<feature type="transmembrane region" description="Helical" evidence="9">
    <location>
        <begin position="369"/>
        <end position="393"/>
    </location>
</feature>
<keyword evidence="9" id="KW-1003">Cell membrane</keyword>
<dbReference type="GO" id="GO:0012505">
    <property type="term" value="C:endomembrane system"/>
    <property type="evidence" value="ECO:0007669"/>
    <property type="project" value="UniProtKB-SubCell"/>
</dbReference>
<keyword evidence="5 9" id="KW-1278">Translocase</keyword>
<evidence type="ECO:0000256" key="4">
    <source>
        <dbReference type="ARBA" id="ARBA00022842"/>
    </source>
</evidence>
<feature type="site" description="Determinant of potassium dependence" evidence="9">
    <location>
        <position position="447"/>
    </location>
</feature>
<evidence type="ECO:0000256" key="5">
    <source>
        <dbReference type="ARBA" id="ARBA00022967"/>
    </source>
</evidence>
<proteinExistence type="inferred from homology"/>
<feature type="transmembrane region" description="Helical" evidence="9">
    <location>
        <begin position="580"/>
        <end position="602"/>
    </location>
</feature>
<dbReference type="GO" id="GO:0000287">
    <property type="term" value="F:magnesium ion binding"/>
    <property type="evidence" value="ECO:0007669"/>
    <property type="project" value="UniProtKB-UniRule"/>
</dbReference>
<feature type="transmembrane region" description="Helical" evidence="9">
    <location>
        <begin position="645"/>
        <end position="669"/>
    </location>
</feature>
<dbReference type="GO" id="GO:0030955">
    <property type="term" value="F:potassium ion binding"/>
    <property type="evidence" value="ECO:0007669"/>
    <property type="project" value="UniProtKB-UniRule"/>
</dbReference>
<dbReference type="InterPro" id="IPR004131">
    <property type="entry name" value="PPase-energised_H-pump"/>
</dbReference>
<dbReference type="OrthoDB" id="9808652at2"/>
<dbReference type="RefSeq" id="WP_055289641.1">
    <property type="nucleotide sequence ID" value="NZ_CP173382.1"/>
</dbReference>
<dbReference type="GO" id="GO:0006814">
    <property type="term" value="P:sodium ion transport"/>
    <property type="evidence" value="ECO:0007669"/>
    <property type="project" value="UniProtKB-UniRule"/>
</dbReference>
<feature type="transmembrane region" description="Helical" evidence="9">
    <location>
        <begin position="152"/>
        <end position="169"/>
    </location>
</feature>
<evidence type="ECO:0000313" key="11">
    <source>
        <dbReference type="Proteomes" id="UP000095492"/>
    </source>
</evidence>
<dbReference type="EMBL" id="CYYA01000005">
    <property type="protein sequence ID" value="CUM88401.1"/>
    <property type="molecule type" value="Genomic_DNA"/>
</dbReference>
<keyword evidence="9" id="KW-0739">Sodium transport</keyword>
<dbReference type="NCBIfam" id="TIGR01104">
    <property type="entry name" value="V_PPase"/>
    <property type="match status" value="1"/>
</dbReference>
<dbReference type="GO" id="GO:0004427">
    <property type="term" value="F:inorganic diphosphate phosphatase activity"/>
    <property type="evidence" value="ECO:0007669"/>
    <property type="project" value="UniProtKB-UniRule"/>
</dbReference>
<evidence type="ECO:0000256" key="1">
    <source>
        <dbReference type="ARBA" id="ARBA00004127"/>
    </source>
</evidence>
<comment type="similarity">
    <text evidence="9">Belongs to the H(+)-translocating pyrophosphatase (TC 3.A.10) family. K(+)-stimulated subfamily.</text>
</comment>
<keyword evidence="9" id="KW-0915">Sodium</keyword>
<dbReference type="AlphaFoldDB" id="A0A173SDL9"/>
<accession>A0A173SDL9</accession>